<reference evidence="1 2" key="1">
    <citation type="submission" date="2018-05" db="EMBL/GenBank/DDBJ databases">
        <title>A metagenomic window into the 2 km-deep terrestrial subsurface aquifer revealed taxonomically and functionally diverse microbial community comprising novel uncultured bacterial lineages.</title>
        <authorList>
            <person name="Kadnikov V.V."/>
            <person name="Mardanov A.V."/>
            <person name="Beletsky A.V."/>
            <person name="Banks D."/>
            <person name="Pimenov N.V."/>
            <person name="Frank Y.A."/>
            <person name="Karnachuk O.V."/>
            <person name="Ravin N.V."/>
        </authorList>
    </citation>
    <scope>NUCLEOTIDE SEQUENCE [LARGE SCALE GENOMIC DNA]</scope>
    <source>
        <strain evidence="1">BY5</strain>
    </source>
</reference>
<dbReference type="Proteomes" id="UP000252355">
    <property type="component" value="Unassembled WGS sequence"/>
</dbReference>
<dbReference type="AlphaFoldDB" id="A0A367ZN51"/>
<dbReference type="EMBL" id="QOQW01000012">
    <property type="protein sequence ID" value="RCK79555.1"/>
    <property type="molecule type" value="Genomic_DNA"/>
</dbReference>
<evidence type="ECO:0000313" key="2">
    <source>
        <dbReference type="Proteomes" id="UP000252355"/>
    </source>
</evidence>
<proteinExistence type="predicted"/>
<gene>
    <name evidence="1" type="ORF">OZSIB_4309</name>
</gene>
<protein>
    <submittedName>
        <fullName evidence="1">Uncharacterized protein</fullName>
    </submittedName>
</protein>
<sequence>MKRSVLLAVLMTVAMLSPVLAVEYRGIKINPNDHVLISLLTMVVTDLEMCGRSLVPTVRDEISAIGHLNNAQSALKKAALDPAYGPLIEEILDRIGKVKFYLLMQDFNAVTMRLSQLIGLIRSLLGVQGGSYYNPYNPYNPNYGGGSNSGNQFVPTRPTEIPVGGGGQGQGIPVPSTAVPGVPVN</sequence>
<name>A0A367ZN51_9BACT</name>
<evidence type="ECO:0000313" key="1">
    <source>
        <dbReference type="EMBL" id="RCK79555.1"/>
    </source>
</evidence>
<organism evidence="1 2">
    <name type="scientific">Candidatus Ozemobacter sibiricus</name>
    <dbReference type="NCBI Taxonomy" id="2268124"/>
    <lineage>
        <taxon>Bacteria</taxon>
        <taxon>Candidatus Ozemobacteria</taxon>
        <taxon>Candidatus Ozemobacterales</taxon>
        <taxon>Candidatus Ozemobacteraceae</taxon>
        <taxon>Candidatus Ozemobacter</taxon>
    </lineage>
</organism>
<comment type="caution">
    <text evidence="1">The sequence shown here is derived from an EMBL/GenBank/DDBJ whole genome shotgun (WGS) entry which is preliminary data.</text>
</comment>
<accession>A0A367ZN51</accession>